<dbReference type="PANTHER" id="PTHR45660">
    <property type="entry name" value="HISTONE-LYSINE N-METHYLTRANSFERASE SETMAR"/>
    <property type="match status" value="1"/>
</dbReference>
<dbReference type="InterPro" id="IPR051357">
    <property type="entry name" value="H3K9_HMTase_SUVAR3-9"/>
</dbReference>
<dbReference type="RefSeq" id="XP_030933327.1">
    <property type="nucleotide sequence ID" value="XM_031077467.1"/>
</dbReference>
<feature type="region of interest" description="Disordered" evidence="4">
    <location>
        <begin position="38"/>
        <end position="65"/>
    </location>
</feature>
<dbReference type="OrthoDB" id="5792673at2759"/>
<dbReference type="RefSeq" id="XP_030933329.1">
    <property type="nucleotide sequence ID" value="XM_031077469.1"/>
</dbReference>
<dbReference type="EnsemblPlants" id="QL09p025796:mrna">
    <property type="protein sequence ID" value="QL09p025796:mrna:CDS:1"/>
    <property type="gene ID" value="QL09p025796"/>
</dbReference>
<evidence type="ECO:0000313" key="6">
    <source>
        <dbReference type="EnsemblPlants" id="QL09p025796:mrna:CDS:1"/>
    </source>
</evidence>
<evidence type="ECO:0000313" key="7">
    <source>
        <dbReference type="Proteomes" id="UP000594261"/>
    </source>
</evidence>
<dbReference type="KEGG" id="qlo:115959155"/>
<evidence type="ECO:0000256" key="3">
    <source>
        <dbReference type="PROSITE-ProRule" id="PRU00358"/>
    </source>
</evidence>
<dbReference type="PANTHER" id="PTHR45660:SF46">
    <property type="entry name" value="HISTONE-LYSINE N-METHYLTRANSFERASE, H3 LYSINE-9 SPECIFIC SUVH6"/>
    <property type="match status" value="1"/>
</dbReference>
<evidence type="ECO:0000256" key="4">
    <source>
        <dbReference type="SAM" id="MobiDB-lite"/>
    </source>
</evidence>
<feature type="domain" description="YDG" evidence="5">
    <location>
        <begin position="200"/>
        <end position="344"/>
    </location>
</feature>
<evidence type="ECO:0000256" key="2">
    <source>
        <dbReference type="ARBA" id="ARBA00023242"/>
    </source>
</evidence>
<dbReference type="EMBL" id="LRBV02000009">
    <property type="status" value="NOT_ANNOTATED_CDS"/>
    <property type="molecule type" value="Genomic_DNA"/>
</dbReference>
<name>A0A7N2MJ33_QUELO</name>
<feature type="compositionally biased region" description="Polar residues" evidence="4">
    <location>
        <begin position="52"/>
        <end position="64"/>
    </location>
</feature>
<dbReference type="GO" id="GO:0000775">
    <property type="term" value="C:chromosome, centromeric region"/>
    <property type="evidence" value="ECO:0007669"/>
    <property type="project" value="UniProtKB-SubCell"/>
</dbReference>
<sequence>MMGLFNPPMPTKQRGFGSSSNSSRACGAFVRQCVPSEAKGSNATVMRDKSASRFNKPSAPNSSAKDMHKVLSFGRSISASSNVSVLGKKRKPMEECKPLVSDEKCDGTSKRTSVSYTYKQNEDVVNQKLRVWSKYFKPIVSPRKKVEAALNLFRELLSKRMREMKAESDFKSGATRAAYMEVAKDLQWERKWVNVDKRIGPVPGIEVGDKFECATELNVIGLHRQFQRGIDYVMKGKQKLATSIVASGRYANYMRSPEVLVYIGQGGNPRAGKSEPKDQKLERGNLALKNSMEAGTPVRVIRGFESSKSSKNMIYIYDGLYVVDEFTQGRGEFGKLVFKFELIRIPGQPKLTI</sequence>
<dbReference type="AlphaFoldDB" id="A0A7N2MJ33"/>
<dbReference type="SUPFAM" id="SSF88697">
    <property type="entry name" value="PUA domain-like"/>
    <property type="match status" value="1"/>
</dbReference>
<dbReference type="RefSeq" id="XP_030933330.1">
    <property type="nucleotide sequence ID" value="XM_031077470.1"/>
</dbReference>
<reference evidence="6 7" key="1">
    <citation type="journal article" date="2016" name="G3 (Bethesda)">
        <title>First Draft Assembly and Annotation of the Genome of a California Endemic Oak Quercus lobata Nee (Fagaceae).</title>
        <authorList>
            <person name="Sork V.L."/>
            <person name="Fitz-Gibbon S.T."/>
            <person name="Puiu D."/>
            <person name="Crepeau M."/>
            <person name="Gugger P.F."/>
            <person name="Sherman R."/>
            <person name="Stevens K."/>
            <person name="Langley C.H."/>
            <person name="Pellegrini M."/>
            <person name="Salzberg S.L."/>
        </authorList>
    </citation>
    <scope>NUCLEOTIDE SEQUENCE [LARGE SCALE GENOMIC DNA]</scope>
    <source>
        <strain evidence="6 7">cv. SW786</strain>
    </source>
</reference>
<dbReference type="GO" id="GO:0003690">
    <property type="term" value="F:double-stranded DNA binding"/>
    <property type="evidence" value="ECO:0007669"/>
    <property type="project" value="TreeGrafter"/>
</dbReference>
<dbReference type="PROSITE" id="PS51015">
    <property type="entry name" value="YDG"/>
    <property type="match status" value="1"/>
</dbReference>
<dbReference type="InterPro" id="IPR003105">
    <property type="entry name" value="SRA_YDG"/>
</dbReference>
<proteinExistence type="predicted"/>
<dbReference type="InterPro" id="IPR015947">
    <property type="entry name" value="PUA-like_sf"/>
</dbReference>
<dbReference type="InParanoid" id="A0A7N2MJ33"/>
<dbReference type="Gramene" id="QL09p025796:mrna">
    <property type="protein sequence ID" value="QL09p025796:mrna:CDS:1"/>
    <property type="gene ID" value="QL09p025796"/>
</dbReference>
<dbReference type="GeneID" id="115959155"/>
<dbReference type="SMART" id="SM00466">
    <property type="entry name" value="SRA"/>
    <property type="match status" value="1"/>
</dbReference>
<evidence type="ECO:0000259" key="5">
    <source>
        <dbReference type="PROSITE" id="PS51015"/>
    </source>
</evidence>
<dbReference type="GO" id="GO:0005634">
    <property type="term" value="C:nucleus"/>
    <property type="evidence" value="ECO:0007669"/>
    <property type="project" value="UniProtKB-SubCell"/>
</dbReference>
<dbReference type="GO" id="GO:0042054">
    <property type="term" value="F:histone methyltransferase activity"/>
    <property type="evidence" value="ECO:0007669"/>
    <property type="project" value="TreeGrafter"/>
</dbReference>
<accession>A0A7N2MJ33</accession>
<protein>
    <recommendedName>
        <fullName evidence="5">YDG domain-containing protein</fullName>
    </recommendedName>
</protein>
<evidence type="ECO:0000256" key="1">
    <source>
        <dbReference type="ARBA" id="ARBA00004584"/>
    </source>
</evidence>
<organism evidence="6 7">
    <name type="scientific">Quercus lobata</name>
    <name type="common">Valley oak</name>
    <dbReference type="NCBI Taxonomy" id="97700"/>
    <lineage>
        <taxon>Eukaryota</taxon>
        <taxon>Viridiplantae</taxon>
        <taxon>Streptophyta</taxon>
        <taxon>Embryophyta</taxon>
        <taxon>Tracheophyta</taxon>
        <taxon>Spermatophyta</taxon>
        <taxon>Magnoliopsida</taxon>
        <taxon>eudicotyledons</taxon>
        <taxon>Gunneridae</taxon>
        <taxon>Pentapetalae</taxon>
        <taxon>rosids</taxon>
        <taxon>fabids</taxon>
        <taxon>Fagales</taxon>
        <taxon>Fagaceae</taxon>
        <taxon>Quercus</taxon>
    </lineage>
</organism>
<dbReference type="InterPro" id="IPR036987">
    <property type="entry name" value="SRA-YDG_sf"/>
</dbReference>
<dbReference type="Proteomes" id="UP000594261">
    <property type="component" value="Chromosome 9"/>
</dbReference>
<feature type="region of interest" description="Disordered" evidence="4">
    <location>
        <begin position="1"/>
        <end position="22"/>
    </location>
</feature>
<reference evidence="6" key="2">
    <citation type="submission" date="2021-01" db="UniProtKB">
        <authorList>
            <consortium name="EnsemblPlants"/>
        </authorList>
    </citation>
    <scope>IDENTIFICATION</scope>
</reference>
<gene>
    <name evidence="6" type="primary">LOC115959155</name>
</gene>
<dbReference type="Pfam" id="PF02182">
    <property type="entry name" value="SAD_SRA"/>
    <property type="match status" value="1"/>
</dbReference>
<keyword evidence="7" id="KW-1185">Reference proteome</keyword>
<comment type="subcellular location">
    <subcellularLocation>
        <location evidence="1">Chromosome</location>
        <location evidence="1">Centromere</location>
    </subcellularLocation>
    <subcellularLocation>
        <location evidence="3">Nucleus</location>
    </subcellularLocation>
</comment>
<dbReference type="Gene3D" id="2.30.280.10">
    <property type="entry name" value="SRA-YDG"/>
    <property type="match status" value="1"/>
</dbReference>
<keyword evidence="2 3" id="KW-0539">Nucleus</keyword>
<dbReference type="RefSeq" id="XP_030933328.1">
    <property type="nucleotide sequence ID" value="XM_031077468.1"/>
</dbReference>